<dbReference type="InParanoid" id="Q6CY69"/>
<dbReference type="EMBL" id="CR382121">
    <property type="protein sequence ID" value="CAH02708.1"/>
    <property type="molecule type" value="Genomic_DNA"/>
</dbReference>
<evidence type="ECO:0000313" key="8">
    <source>
        <dbReference type="EMBL" id="CAH02708.1"/>
    </source>
</evidence>
<dbReference type="PaxDb" id="284590-Q6CY69"/>
<dbReference type="EC" id="2.7.11.1" evidence="1"/>
<keyword evidence="3" id="KW-0547">Nucleotide-binding</keyword>
<keyword evidence="9" id="KW-1185">Reference proteome</keyword>
<evidence type="ECO:0000256" key="2">
    <source>
        <dbReference type="ARBA" id="ARBA00022679"/>
    </source>
</evidence>
<protein>
    <recommendedName>
        <fullName evidence="1">non-specific serine/threonine protein kinase</fullName>
        <ecNumber evidence="1">2.7.11.1</ecNumber>
    </recommendedName>
</protein>
<dbReference type="GO" id="GO:0034727">
    <property type="term" value="P:piecemeal microautophagy of the nucleus"/>
    <property type="evidence" value="ECO:0007669"/>
    <property type="project" value="TreeGrafter"/>
</dbReference>
<dbReference type="GO" id="GO:0005524">
    <property type="term" value="F:ATP binding"/>
    <property type="evidence" value="ECO:0007669"/>
    <property type="project" value="UniProtKB-KW"/>
</dbReference>
<dbReference type="PANTHER" id="PTHR24348:SF22">
    <property type="entry name" value="NON-SPECIFIC SERINE_THREONINE PROTEIN KINASE"/>
    <property type="match status" value="1"/>
</dbReference>
<dbReference type="GO" id="GO:0042594">
    <property type="term" value="P:response to starvation"/>
    <property type="evidence" value="ECO:0007669"/>
    <property type="project" value="TreeGrafter"/>
</dbReference>
<dbReference type="OMA" id="FYANIDY"/>
<sequence>MHKYQPIDVIQTGSFSTVYRAYDSKTGSYVAMKVVSKPADPVKLEAISKLVRNEYRVLKKLGNRHPNICAMLDFYQDHEKFVFVLEYCHNGDLYDYMKRIKESGGTDKNSKNARNSKSSSKSPPKLHFHSLMFQLCSALKYCHTLGIAHRDFKPENILVTNTGKIKLTDFGLSYFGEVASDHGIGTEKYLAPETFSHNDTYNTYSADLWSLGISVLYIVFGSCPFKSANIDSPTKNTNFIVFNDNPVKFVKQYYLPNLLEGSNRSNNCSESSRHAIVGSQDYWLELVPNLSHPEHLLLLISRLVIAHLLCPPTHRNIDTFYANIDYFTNDVQMIKCCPEITPPLSSSSSSSSASLSAQKYNQKQCATYPPSPASLKSTSFSFLNFEPAAESISFEDWIPRDNSRNSWTYDWDANTTWPIDSESFAVLSSNSV</sequence>
<evidence type="ECO:0000256" key="6">
    <source>
        <dbReference type="SAM" id="MobiDB-lite"/>
    </source>
</evidence>
<feature type="compositionally biased region" description="Low complexity" evidence="6">
    <location>
        <begin position="112"/>
        <end position="125"/>
    </location>
</feature>
<dbReference type="FunCoup" id="Q6CY69">
    <property type="interactions" value="304"/>
</dbReference>
<reference evidence="8 9" key="1">
    <citation type="journal article" date="2004" name="Nature">
        <title>Genome evolution in yeasts.</title>
        <authorList>
            <consortium name="Genolevures"/>
            <person name="Dujon B."/>
            <person name="Sherman D."/>
            <person name="Fischer G."/>
            <person name="Durrens P."/>
            <person name="Casaregola S."/>
            <person name="Lafontaine I."/>
            <person name="de Montigny J."/>
            <person name="Marck C."/>
            <person name="Neuveglise C."/>
            <person name="Talla E."/>
            <person name="Goffard N."/>
            <person name="Frangeul L."/>
            <person name="Aigle M."/>
            <person name="Anthouard V."/>
            <person name="Babour A."/>
            <person name="Barbe V."/>
            <person name="Barnay S."/>
            <person name="Blanchin S."/>
            <person name="Beckerich J.M."/>
            <person name="Beyne E."/>
            <person name="Bleykasten C."/>
            <person name="Boisrame A."/>
            <person name="Boyer J."/>
            <person name="Cattolico L."/>
            <person name="Confanioleri F."/>
            <person name="de Daruvar A."/>
            <person name="Despons L."/>
            <person name="Fabre E."/>
            <person name="Fairhead C."/>
            <person name="Ferry-Dumazet H."/>
            <person name="Groppi A."/>
            <person name="Hantraye F."/>
            <person name="Hennequin C."/>
            <person name="Jauniaux N."/>
            <person name="Joyet P."/>
            <person name="Kachouri R."/>
            <person name="Kerrest A."/>
            <person name="Koszul R."/>
            <person name="Lemaire M."/>
            <person name="Lesur I."/>
            <person name="Ma L."/>
            <person name="Muller H."/>
            <person name="Nicaud J.M."/>
            <person name="Nikolski M."/>
            <person name="Oztas S."/>
            <person name="Ozier-Kalogeropoulos O."/>
            <person name="Pellenz S."/>
            <person name="Potier S."/>
            <person name="Richard G.F."/>
            <person name="Straub M.L."/>
            <person name="Suleau A."/>
            <person name="Swennene D."/>
            <person name="Tekaia F."/>
            <person name="Wesolowski-Louvel M."/>
            <person name="Westhof E."/>
            <person name="Wirth B."/>
            <person name="Zeniou-Meyer M."/>
            <person name="Zivanovic I."/>
            <person name="Bolotin-Fukuhara M."/>
            <person name="Thierry A."/>
            <person name="Bouchier C."/>
            <person name="Caudron B."/>
            <person name="Scarpelli C."/>
            <person name="Gaillardin C."/>
            <person name="Weissenbach J."/>
            <person name="Wincker P."/>
            <person name="Souciet J.L."/>
        </authorList>
    </citation>
    <scope>NUCLEOTIDE SEQUENCE [LARGE SCALE GENOMIC DNA]</scope>
    <source>
        <strain evidence="9">ATCC 8585 / CBS 2359 / DSM 70799 / NBRC 1267 / NRRL Y-1140 / WM37</strain>
    </source>
</reference>
<evidence type="ECO:0000256" key="5">
    <source>
        <dbReference type="ARBA" id="ARBA00022840"/>
    </source>
</evidence>
<dbReference type="PANTHER" id="PTHR24348">
    <property type="entry name" value="SERINE/THREONINE-PROTEIN KINASE UNC-51-RELATED"/>
    <property type="match status" value="1"/>
</dbReference>
<dbReference type="GO" id="GO:0061709">
    <property type="term" value="P:reticulophagy"/>
    <property type="evidence" value="ECO:0007669"/>
    <property type="project" value="TreeGrafter"/>
</dbReference>
<dbReference type="AlphaFoldDB" id="Q6CY69"/>
<dbReference type="PROSITE" id="PS50011">
    <property type="entry name" value="PROTEIN_KINASE_DOM"/>
    <property type="match status" value="1"/>
</dbReference>
<accession>Q6CY69</accession>
<dbReference type="Proteomes" id="UP000000598">
    <property type="component" value="Chromosome A"/>
</dbReference>
<organism evidence="8 9">
    <name type="scientific">Kluyveromyces lactis (strain ATCC 8585 / CBS 2359 / DSM 70799 / NBRC 1267 / NRRL Y-1140 / WM37)</name>
    <name type="common">Yeast</name>
    <name type="synonym">Candida sphaerica</name>
    <dbReference type="NCBI Taxonomy" id="284590"/>
    <lineage>
        <taxon>Eukaryota</taxon>
        <taxon>Fungi</taxon>
        <taxon>Dikarya</taxon>
        <taxon>Ascomycota</taxon>
        <taxon>Saccharomycotina</taxon>
        <taxon>Saccharomycetes</taxon>
        <taxon>Saccharomycetales</taxon>
        <taxon>Saccharomycetaceae</taxon>
        <taxon>Kluyveromyces</taxon>
    </lineage>
</organism>
<dbReference type="InterPro" id="IPR045269">
    <property type="entry name" value="Atg1-like"/>
</dbReference>
<dbReference type="HOGENOM" id="CLU_051040_0_0_1"/>
<gene>
    <name evidence="8" type="ORF">KLLA0_A02717g</name>
</gene>
<dbReference type="GO" id="GO:0004674">
    <property type="term" value="F:protein serine/threonine kinase activity"/>
    <property type="evidence" value="ECO:0007669"/>
    <property type="project" value="UniProtKB-EC"/>
</dbReference>
<dbReference type="GO" id="GO:0010506">
    <property type="term" value="P:regulation of autophagy"/>
    <property type="evidence" value="ECO:0007669"/>
    <property type="project" value="InterPro"/>
</dbReference>
<dbReference type="GO" id="GO:0034045">
    <property type="term" value="C:phagophore assembly site membrane"/>
    <property type="evidence" value="ECO:0007669"/>
    <property type="project" value="TreeGrafter"/>
</dbReference>
<dbReference type="Gene3D" id="1.10.510.10">
    <property type="entry name" value="Transferase(Phosphotransferase) domain 1"/>
    <property type="match status" value="1"/>
</dbReference>
<dbReference type="GO" id="GO:0000422">
    <property type="term" value="P:autophagy of mitochondrion"/>
    <property type="evidence" value="ECO:0007669"/>
    <property type="project" value="TreeGrafter"/>
</dbReference>
<keyword evidence="2" id="KW-0808">Transferase</keyword>
<evidence type="ECO:0000259" key="7">
    <source>
        <dbReference type="PROSITE" id="PS50011"/>
    </source>
</evidence>
<dbReference type="GO" id="GO:0000045">
    <property type="term" value="P:autophagosome assembly"/>
    <property type="evidence" value="ECO:0007669"/>
    <property type="project" value="TreeGrafter"/>
</dbReference>
<keyword evidence="4" id="KW-0418">Kinase</keyword>
<dbReference type="GO" id="GO:0005829">
    <property type="term" value="C:cytosol"/>
    <property type="evidence" value="ECO:0007669"/>
    <property type="project" value="TreeGrafter"/>
</dbReference>
<evidence type="ECO:0000256" key="3">
    <source>
        <dbReference type="ARBA" id="ARBA00022741"/>
    </source>
</evidence>
<dbReference type="Pfam" id="PF00069">
    <property type="entry name" value="Pkinase"/>
    <property type="match status" value="1"/>
</dbReference>
<proteinExistence type="predicted"/>
<evidence type="ECO:0000256" key="1">
    <source>
        <dbReference type="ARBA" id="ARBA00012513"/>
    </source>
</evidence>
<dbReference type="KEGG" id="kla:KLLA0_A02717g"/>
<name>Q6CY69_KLULA</name>
<dbReference type="InterPro" id="IPR008271">
    <property type="entry name" value="Ser/Thr_kinase_AS"/>
</dbReference>
<dbReference type="GO" id="GO:0005776">
    <property type="term" value="C:autophagosome"/>
    <property type="evidence" value="ECO:0007669"/>
    <property type="project" value="TreeGrafter"/>
</dbReference>
<feature type="region of interest" description="Disordered" evidence="6">
    <location>
        <begin position="104"/>
        <end position="125"/>
    </location>
</feature>
<dbReference type="PROSITE" id="PS00108">
    <property type="entry name" value="PROTEIN_KINASE_ST"/>
    <property type="match status" value="1"/>
</dbReference>
<dbReference type="eggNOG" id="KOG0583">
    <property type="taxonomic scope" value="Eukaryota"/>
</dbReference>
<dbReference type="STRING" id="284590.Q6CY69"/>
<evidence type="ECO:0000313" key="9">
    <source>
        <dbReference type="Proteomes" id="UP000000598"/>
    </source>
</evidence>
<dbReference type="InterPro" id="IPR011009">
    <property type="entry name" value="Kinase-like_dom_sf"/>
</dbReference>
<dbReference type="SUPFAM" id="SSF56112">
    <property type="entry name" value="Protein kinase-like (PK-like)"/>
    <property type="match status" value="1"/>
</dbReference>
<keyword evidence="5" id="KW-0067">ATP-binding</keyword>
<feature type="domain" description="Protein kinase" evidence="7">
    <location>
        <begin position="4"/>
        <end position="284"/>
    </location>
</feature>
<evidence type="ECO:0000256" key="4">
    <source>
        <dbReference type="ARBA" id="ARBA00022777"/>
    </source>
</evidence>
<dbReference type="InterPro" id="IPR000719">
    <property type="entry name" value="Prot_kinase_dom"/>
</dbReference>